<dbReference type="Pfam" id="PF07336">
    <property type="entry name" value="ABATE"/>
    <property type="match status" value="1"/>
</dbReference>
<dbReference type="Pfam" id="PF11706">
    <property type="entry name" value="zf-CGNR"/>
    <property type="match status" value="1"/>
</dbReference>
<proteinExistence type="predicted"/>
<dbReference type="EMBL" id="UIDD01000007">
    <property type="protein sequence ID" value="SUQ63301.1"/>
    <property type="molecule type" value="Genomic_DNA"/>
</dbReference>
<evidence type="ECO:0000313" key="3">
    <source>
        <dbReference type="Proteomes" id="UP000255177"/>
    </source>
</evidence>
<dbReference type="PANTHER" id="PTHR35525">
    <property type="entry name" value="BLL6575 PROTEIN"/>
    <property type="match status" value="1"/>
</dbReference>
<dbReference type="Proteomes" id="UP000255177">
    <property type="component" value="Unassembled WGS sequence"/>
</dbReference>
<keyword evidence="3" id="KW-1185">Reference proteome</keyword>
<dbReference type="InterPro" id="IPR023286">
    <property type="entry name" value="ABATE_dom_sf"/>
</dbReference>
<evidence type="ECO:0000313" key="2">
    <source>
        <dbReference type="EMBL" id="SUQ63301.1"/>
    </source>
</evidence>
<dbReference type="InterPro" id="IPR010852">
    <property type="entry name" value="ABATE"/>
</dbReference>
<dbReference type="AlphaFoldDB" id="A0A380T1B5"/>
<reference evidence="3" key="1">
    <citation type="submission" date="2018-07" db="EMBL/GenBank/DDBJ databases">
        <authorList>
            <person name="Blom J."/>
        </authorList>
    </citation>
    <scope>NUCLEOTIDE SEQUENCE [LARGE SCALE GENOMIC DNA]</scope>
    <source>
        <strain evidence="3">CCOS 864</strain>
    </source>
</reference>
<evidence type="ECO:0000259" key="1">
    <source>
        <dbReference type="Pfam" id="PF11706"/>
    </source>
</evidence>
<protein>
    <recommendedName>
        <fullName evidence="1">Zinc finger CGNR domain-containing protein</fullName>
    </recommendedName>
</protein>
<name>A0A380T1B5_9PSED</name>
<dbReference type="Gene3D" id="1.10.3300.10">
    <property type="entry name" value="Jann2411-like domain"/>
    <property type="match status" value="1"/>
</dbReference>
<sequence>MEQRPLPRTAMTDAITEPYVLADHPVLDMLNTVAIVDGQRTDFWHSDADVLAWLQRMGVLEGPAPRLAKGALLEAAVTLRESLRALVEQRKAGGRGDPATLNRFLAQGASHAQLVWDKDDQPKLRRVAEQRSAEQLLAPLAEQAAELLAGGDFSLVRTCEHPDCILWFYDRTKSHRRRWCSMAVCGNRHKVAEHRKRLRQA</sequence>
<accession>A0A380T1B5</accession>
<dbReference type="SUPFAM" id="SSF160904">
    <property type="entry name" value="Jann2411-like"/>
    <property type="match status" value="1"/>
</dbReference>
<feature type="domain" description="Zinc finger CGNR" evidence="1">
    <location>
        <begin position="156"/>
        <end position="197"/>
    </location>
</feature>
<gene>
    <name evidence="2" type="ORF">CCOS864_02751</name>
</gene>
<dbReference type="PANTHER" id="PTHR35525:SF3">
    <property type="entry name" value="BLL6575 PROTEIN"/>
    <property type="match status" value="1"/>
</dbReference>
<organism evidence="2 3">
    <name type="scientific">Pseudomonas wadenswilerensis</name>
    <dbReference type="NCBI Taxonomy" id="1785161"/>
    <lineage>
        <taxon>Bacteria</taxon>
        <taxon>Pseudomonadati</taxon>
        <taxon>Pseudomonadota</taxon>
        <taxon>Gammaproteobacteria</taxon>
        <taxon>Pseudomonadales</taxon>
        <taxon>Pseudomonadaceae</taxon>
        <taxon>Pseudomonas</taxon>
    </lineage>
</organism>
<dbReference type="InterPro" id="IPR021005">
    <property type="entry name" value="Znf_CGNR"/>
</dbReference>